<dbReference type="InterPro" id="IPR000618">
    <property type="entry name" value="Insect_cuticle"/>
</dbReference>
<dbReference type="PRINTS" id="PR00947">
    <property type="entry name" value="CUTICLE"/>
</dbReference>
<feature type="compositionally biased region" description="Polar residues" evidence="4">
    <location>
        <begin position="286"/>
        <end position="323"/>
    </location>
</feature>
<dbReference type="InterPro" id="IPR031311">
    <property type="entry name" value="CHIT_BIND_RR_consensus"/>
</dbReference>
<organism evidence="5 6">
    <name type="scientific">Leptosia nina</name>
    <dbReference type="NCBI Taxonomy" id="320188"/>
    <lineage>
        <taxon>Eukaryota</taxon>
        <taxon>Metazoa</taxon>
        <taxon>Ecdysozoa</taxon>
        <taxon>Arthropoda</taxon>
        <taxon>Hexapoda</taxon>
        <taxon>Insecta</taxon>
        <taxon>Pterygota</taxon>
        <taxon>Neoptera</taxon>
        <taxon>Endopterygota</taxon>
        <taxon>Lepidoptera</taxon>
        <taxon>Glossata</taxon>
        <taxon>Ditrysia</taxon>
        <taxon>Papilionoidea</taxon>
        <taxon>Pieridae</taxon>
        <taxon>Pierinae</taxon>
        <taxon>Leptosia</taxon>
    </lineage>
</organism>
<keyword evidence="2" id="KW-0732">Signal</keyword>
<dbReference type="EMBL" id="CAVLEF010000081">
    <property type="protein sequence ID" value="CAK1550232.1"/>
    <property type="molecule type" value="Genomic_DNA"/>
</dbReference>
<reference evidence="5 6" key="1">
    <citation type="submission" date="2023-11" db="EMBL/GenBank/DDBJ databases">
        <authorList>
            <person name="Okamura Y."/>
        </authorList>
    </citation>
    <scope>NUCLEOTIDE SEQUENCE [LARGE SCALE GENOMIC DNA]</scope>
</reference>
<dbReference type="PROSITE" id="PS00233">
    <property type="entry name" value="CHIT_BIND_RR_1"/>
    <property type="match status" value="1"/>
</dbReference>
<name>A0AAV1JP62_9NEOP</name>
<dbReference type="PANTHER" id="PTHR10380:SF173">
    <property type="entry name" value="CUTICULAR PROTEIN 47EF, ISOFORM C-RELATED"/>
    <property type="match status" value="1"/>
</dbReference>
<comment type="caution">
    <text evidence="5">The sequence shown here is derived from an EMBL/GenBank/DDBJ whole genome shotgun (WGS) entry which is preliminary data.</text>
</comment>
<dbReference type="PANTHER" id="PTHR10380">
    <property type="entry name" value="CUTICLE PROTEIN"/>
    <property type="match status" value="1"/>
</dbReference>
<feature type="region of interest" description="Disordered" evidence="4">
    <location>
        <begin position="240"/>
        <end position="383"/>
    </location>
</feature>
<dbReference type="PROSITE" id="PS51155">
    <property type="entry name" value="CHIT_BIND_RR_2"/>
    <property type="match status" value="1"/>
</dbReference>
<evidence type="ECO:0000313" key="5">
    <source>
        <dbReference type="EMBL" id="CAK1550232.1"/>
    </source>
</evidence>
<evidence type="ECO:0000256" key="1">
    <source>
        <dbReference type="ARBA" id="ARBA00022460"/>
    </source>
</evidence>
<evidence type="ECO:0000256" key="3">
    <source>
        <dbReference type="PROSITE-ProRule" id="PRU00497"/>
    </source>
</evidence>
<gene>
    <name evidence="5" type="ORF">LNINA_LOCUS9469</name>
</gene>
<protein>
    <submittedName>
        <fullName evidence="5">Uncharacterized protein</fullName>
    </submittedName>
</protein>
<dbReference type="Pfam" id="PF00379">
    <property type="entry name" value="Chitin_bind_4"/>
    <property type="match status" value="1"/>
</dbReference>
<evidence type="ECO:0000256" key="2">
    <source>
        <dbReference type="ARBA" id="ARBA00022729"/>
    </source>
</evidence>
<evidence type="ECO:0000256" key="4">
    <source>
        <dbReference type="SAM" id="MobiDB-lite"/>
    </source>
</evidence>
<proteinExistence type="predicted"/>
<dbReference type="GO" id="GO:0008010">
    <property type="term" value="F:structural constituent of chitin-based larval cuticle"/>
    <property type="evidence" value="ECO:0007669"/>
    <property type="project" value="TreeGrafter"/>
</dbReference>
<evidence type="ECO:0000313" key="6">
    <source>
        <dbReference type="Proteomes" id="UP001497472"/>
    </source>
</evidence>
<accession>A0AAV1JP62</accession>
<keyword evidence="6" id="KW-1185">Reference proteome</keyword>
<feature type="compositionally biased region" description="Polar residues" evidence="4">
    <location>
        <begin position="331"/>
        <end position="363"/>
    </location>
</feature>
<dbReference type="Proteomes" id="UP001497472">
    <property type="component" value="Unassembled WGS sequence"/>
</dbReference>
<sequence>MNLTSITLKMMKINVEVVHVVVIIITAVIAVCSAAKLDRSYLPPASAKTAGGTSEILQTPKGSTFLPVGSYENEHQGVVVDAALNTRASNIVQSGLGAPRITYGSTDSRVGEAAFRDKHLQGAPSFLPPGFDGFVQRPERIQANRDRLSNTIRLENNIGPNMYNYLFETENGIRAGQKAVSVNGIRAEGGYSYTGDDGLVYTVTYTADEDGYQPKGSHLPTPPPIPVEILKALEQNAKDEAAGVVDDGSYDAKKYNSEGDYSDNGDNDKYNDRQSNTFANRPEFDAQSSGSFNQNQALSPNANDQSGFVGNFKDQPSQFNIQTPDAAAGFSGNQPNEASNQGFIAHPSSSNSPTSDRFGQSSKPEQKARNTCPRIINRLVSKV</sequence>
<dbReference type="AlphaFoldDB" id="A0AAV1JP62"/>
<keyword evidence="1 3" id="KW-0193">Cuticle</keyword>
<dbReference type="InterPro" id="IPR050468">
    <property type="entry name" value="Cuticle_Struct_Prot"/>
</dbReference>
<dbReference type="GO" id="GO:0062129">
    <property type="term" value="C:chitin-based extracellular matrix"/>
    <property type="evidence" value="ECO:0007669"/>
    <property type="project" value="TreeGrafter"/>
</dbReference>